<dbReference type="AlphaFoldDB" id="A0A1J3FGA2"/>
<proteinExistence type="predicted"/>
<gene>
    <name evidence="1" type="ORF">LC_TR3127_c0_g1_i1_g.12281</name>
</gene>
<dbReference type="PANTHER" id="PTHR31260:SF39">
    <property type="entry name" value="BNAA09G28770D PROTEIN"/>
    <property type="match status" value="1"/>
</dbReference>
<dbReference type="PANTHER" id="PTHR31260">
    <property type="entry name" value="CYSTATIN/MONELLIN SUPERFAMILY PROTEIN"/>
    <property type="match status" value="1"/>
</dbReference>
<dbReference type="EMBL" id="GEVK01009726">
    <property type="protein sequence ID" value="JAU43106.1"/>
    <property type="molecule type" value="Transcribed_RNA"/>
</dbReference>
<sequence>MIIEDDPYGGETFRSYFLAARKDLMECGGVFKFQGLSAHIGLQSEACDEQRPCPLQVSLYARMGLHRYKLFKGRKFELNRVDHYVKSIGSAVSTYHMTVYAMDMEGGGGGGGGGAPKTCFELIVSEYLANCFTLMCGTARIQGEEDHTKKKNTVFMDTRLPEWPPVALHRVEKSEVQDNDEWIRLYVELAVAFDVSASRGDFEILDVAMDRNPNDEGLDAKNATFYISYRDRDDAWLAKSCHRIAAVRRSFDEDTGNFCLVGAIRLIESAQERRMFYSVFGVENNKRIKLNVPPHQFSQQAVYSRDGESVPWPSWGVA</sequence>
<accession>A0A1J3FGA2</accession>
<dbReference type="Pfam" id="PF04776">
    <property type="entry name" value="protein_MS5"/>
    <property type="match status" value="1"/>
</dbReference>
<dbReference type="InterPro" id="IPR006462">
    <property type="entry name" value="MS5"/>
</dbReference>
<protein>
    <submittedName>
        <fullName evidence="1">UPF0725 protein</fullName>
    </submittedName>
</protein>
<reference evidence="1" key="1">
    <citation type="submission" date="2016-07" db="EMBL/GenBank/DDBJ databases">
        <title>De novo transcriptome assembly of four accessions of the metal hyperaccumulator plant Noccaea caerulescens.</title>
        <authorList>
            <person name="Blande D."/>
            <person name="Halimaa P."/>
            <person name="Tervahauta A.I."/>
            <person name="Aarts M.G."/>
            <person name="Karenlampi S.O."/>
        </authorList>
    </citation>
    <scope>NUCLEOTIDE SEQUENCE</scope>
</reference>
<name>A0A1J3FGA2_NOCCA</name>
<organism evidence="1">
    <name type="scientific">Noccaea caerulescens</name>
    <name type="common">Alpine penny-cress</name>
    <name type="synonym">Thlaspi caerulescens</name>
    <dbReference type="NCBI Taxonomy" id="107243"/>
    <lineage>
        <taxon>Eukaryota</taxon>
        <taxon>Viridiplantae</taxon>
        <taxon>Streptophyta</taxon>
        <taxon>Embryophyta</taxon>
        <taxon>Tracheophyta</taxon>
        <taxon>Spermatophyta</taxon>
        <taxon>Magnoliopsida</taxon>
        <taxon>eudicotyledons</taxon>
        <taxon>Gunneridae</taxon>
        <taxon>Pentapetalae</taxon>
        <taxon>rosids</taxon>
        <taxon>malvids</taxon>
        <taxon>Brassicales</taxon>
        <taxon>Brassicaceae</taxon>
        <taxon>Coluteocarpeae</taxon>
        <taxon>Noccaea</taxon>
    </lineage>
</organism>
<evidence type="ECO:0000313" key="1">
    <source>
        <dbReference type="EMBL" id="JAU43106.1"/>
    </source>
</evidence>